<dbReference type="CDD" id="cd18809">
    <property type="entry name" value="SF1_C_RecD"/>
    <property type="match status" value="1"/>
</dbReference>
<dbReference type="InterPro" id="IPR027417">
    <property type="entry name" value="P-loop_NTPase"/>
</dbReference>
<dbReference type="AlphaFoldDB" id="A0A2H1V3D6"/>
<organism evidence="1">
    <name type="scientific">Spodoptera frugiperda</name>
    <name type="common">Fall armyworm</name>
    <dbReference type="NCBI Taxonomy" id="7108"/>
    <lineage>
        <taxon>Eukaryota</taxon>
        <taxon>Metazoa</taxon>
        <taxon>Ecdysozoa</taxon>
        <taxon>Arthropoda</taxon>
        <taxon>Hexapoda</taxon>
        <taxon>Insecta</taxon>
        <taxon>Pterygota</taxon>
        <taxon>Neoptera</taxon>
        <taxon>Endopterygota</taxon>
        <taxon>Lepidoptera</taxon>
        <taxon>Glossata</taxon>
        <taxon>Ditrysia</taxon>
        <taxon>Noctuoidea</taxon>
        <taxon>Noctuidae</taxon>
        <taxon>Amphipyrinae</taxon>
        <taxon>Spodoptera</taxon>
    </lineage>
</organism>
<dbReference type="SUPFAM" id="SSF52540">
    <property type="entry name" value="P-loop containing nucleoside triphosphate hydrolases"/>
    <property type="match status" value="1"/>
</dbReference>
<name>A0A2H1V3D6_SPOFR</name>
<dbReference type="InterPro" id="IPR051055">
    <property type="entry name" value="PIF1_helicase"/>
</dbReference>
<protein>
    <submittedName>
        <fullName evidence="1">SFRICE_031991</fullName>
    </submittedName>
</protein>
<gene>
    <name evidence="1" type="ORF">SFRICE_031991</name>
</gene>
<dbReference type="PANTHER" id="PTHR47642">
    <property type="entry name" value="ATP-DEPENDENT DNA HELICASE"/>
    <property type="match status" value="1"/>
</dbReference>
<accession>A0A2H1V3D6</accession>
<dbReference type="EMBL" id="ODYU01000489">
    <property type="protein sequence ID" value="SOQ35355.1"/>
    <property type="molecule type" value="Genomic_DNA"/>
</dbReference>
<reference evidence="1" key="1">
    <citation type="submission" date="2016-07" db="EMBL/GenBank/DDBJ databases">
        <authorList>
            <person name="Bretaudeau A."/>
        </authorList>
    </citation>
    <scope>NUCLEOTIDE SEQUENCE</scope>
    <source>
        <strain evidence="1">Rice</strain>
        <tissue evidence="1">Whole body</tissue>
    </source>
</reference>
<evidence type="ECO:0000313" key="1">
    <source>
        <dbReference type="EMBL" id="SOQ35355.1"/>
    </source>
</evidence>
<dbReference type="PANTHER" id="PTHR47642:SF5">
    <property type="entry name" value="ATP-DEPENDENT DNA HELICASE"/>
    <property type="match status" value="1"/>
</dbReference>
<sequence length="143" mass="15697">MLRRNINVDHGLVNGAMGVIRKIDWPALRREQLEPGELPQAIFVEFDDATITGNKPGIGVRIEPSTSEFDALRGKGKIERRMLPLILSWAVTVHKLHGTTLDRAVVDLSSHLFTKGQAYVALSRVRSLAGLAISALDPKIGTH</sequence>
<proteinExistence type="predicted"/>